<evidence type="ECO:0000256" key="1">
    <source>
        <dbReference type="ARBA" id="ARBA00004418"/>
    </source>
</evidence>
<dbReference type="PANTHER" id="PTHR36307:SF1">
    <property type="entry name" value="FLAGELLA BASAL BODY P-RING FORMATION PROTEIN FLGA"/>
    <property type="match status" value="1"/>
</dbReference>
<evidence type="ECO:0000256" key="2">
    <source>
        <dbReference type="ARBA" id="ARBA00010474"/>
    </source>
</evidence>
<protein>
    <recommendedName>
        <fullName evidence="3 7">Flagella basal body P-ring formation protein FlgA</fullName>
    </recommendedName>
</protein>
<dbReference type="RefSeq" id="WP_226765891.1">
    <property type="nucleotide sequence ID" value="NZ_BAAAEO010000001.1"/>
</dbReference>
<evidence type="ECO:0000256" key="4">
    <source>
        <dbReference type="ARBA" id="ARBA00022729"/>
    </source>
</evidence>
<dbReference type="Pfam" id="PF13144">
    <property type="entry name" value="ChapFlgA"/>
    <property type="match status" value="1"/>
</dbReference>
<dbReference type="NCBIfam" id="TIGR03170">
    <property type="entry name" value="flgA_cterm"/>
    <property type="match status" value="1"/>
</dbReference>
<keyword evidence="10" id="KW-1185">Reference proteome</keyword>
<evidence type="ECO:0000256" key="7">
    <source>
        <dbReference type="RuleBase" id="RU362063"/>
    </source>
</evidence>
<keyword evidence="4 7" id="KW-0732">Signal</keyword>
<dbReference type="Pfam" id="PF17656">
    <property type="entry name" value="ChapFlgA_N"/>
    <property type="match status" value="1"/>
</dbReference>
<keyword evidence="9" id="KW-0282">Flagellum</keyword>
<dbReference type="EMBL" id="BAAAEO010000001">
    <property type="protein sequence ID" value="GAA0537612.1"/>
    <property type="molecule type" value="Genomic_DNA"/>
</dbReference>
<dbReference type="PANTHER" id="PTHR36307">
    <property type="entry name" value="FLAGELLA BASAL BODY P-RING FORMATION PROTEIN FLGA"/>
    <property type="match status" value="1"/>
</dbReference>
<dbReference type="Proteomes" id="UP001501169">
    <property type="component" value="Unassembled WGS sequence"/>
</dbReference>
<accession>A0ABN1D9U7</accession>
<dbReference type="InterPro" id="IPR013974">
    <property type="entry name" value="SAF"/>
</dbReference>
<comment type="caution">
    <text evidence="9">The sequence shown here is derived from an EMBL/GenBank/DDBJ whole genome shotgun (WGS) entry which is preliminary data.</text>
</comment>
<dbReference type="CDD" id="cd11614">
    <property type="entry name" value="SAF_CpaB_FlgA_like"/>
    <property type="match status" value="1"/>
</dbReference>
<sequence>MKKYENLFKQALSSLLLLAFGTAAMQESVYTPGELTALADQWLTQQIAAEETSSTQINVNPLDNRIGSKSCAQPLEFSLSQPLTQRQNTIQIRCAAQIGWQLYVPVRIDEIVEAIILQQNIASGSLITADMLTTAQRERRFIRGSLVENAASVIGARTKRALSMGQILTLQDLCLVCKGDVVTISVSDNGLSVAATGVAQSDGSLGDTISVMNQQSKRAISAEVIAVNHVRVKF</sequence>
<dbReference type="Gene3D" id="2.30.30.760">
    <property type="match status" value="1"/>
</dbReference>
<dbReference type="SMART" id="SM00858">
    <property type="entry name" value="SAF"/>
    <property type="match status" value="1"/>
</dbReference>
<feature type="chain" id="PRO_5044984489" description="Flagella basal body P-ring formation protein FlgA" evidence="7">
    <location>
        <begin position="26"/>
        <end position="234"/>
    </location>
</feature>
<evidence type="ECO:0000313" key="10">
    <source>
        <dbReference type="Proteomes" id="UP001501169"/>
    </source>
</evidence>
<reference evidence="9 10" key="1">
    <citation type="journal article" date="2019" name="Int. J. Syst. Evol. Microbiol.">
        <title>The Global Catalogue of Microorganisms (GCM) 10K type strain sequencing project: providing services to taxonomists for standard genome sequencing and annotation.</title>
        <authorList>
            <consortium name="The Broad Institute Genomics Platform"/>
            <consortium name="The Broad Institute Genome Sequencing Center for Infectious Disease"/>
            <person name="Wu L."/>
            <person name="Ma J."/>
        </authorList>
    </citation>
    <scope>NUCLEOTIDE SEQUENCE [LARGE SCALE GENOMIC DNA]</scope>
    <source>
        <strain evidence="9 10">JCM 14331</strain>
    </source>
</reference>
<comment type="similarity">
    <text evidence="2 7">Belongs to the FlgA family.</text>
</comment>
<name>A0ABN1D9U7_9GAMM</name>
<keyword evidence="5 7" id="KW-0574">Periplasm</keyword>
<evidence type="ECO:0000313" key="9">
    <source>
        <dbReference type="EMBL" id="GAA0537612.1"/>
    </source>
</evidence>
<evidence type="ECO:0000256" key="3">
    <source>
        <dbReference type="ARBA" id="ARBA00014754"/>
    </source>
</evidence>
<proteinExistence type="inferred from homology"/>
<evidence type="ECO:0000256" key="5">
    <source>
        <dbReference type="ARBA" id="ARBA00022764"/>
    </source>
</evidence>
<dbReference type="InterPro" id="IPR039246">
    <property type="entry name" value="Flagellar_FlgA"/>
</dbReference>
<dbReference type="InterPro" id="IPR041231">
    <property type="entry name" value="FlgA_N"/>
</dbReference>
<dbReference type="InterPro" id="IPR017585">
    <property type="entry name" value="SAF_FlgA"/>
</dbReference>
<evidence type="ECO:0000259" key="8">
    <source>
        <dbReference type="SMART" id="SM00858"/>
    </source>
</evidence>
<feature type="domain" description="SAF" evidence="8">
    <location>
        <begin position="112"/>
        <end position="174"/>
    </location>
</feature>
<organism evidence="9 10">
    <name type="scientific">Rheinheimera aquimaris</name>
    <dbReference type="NCBI Taxonomy" id="412437"/>
    <lineage>
        <taxon>Bacteria</taxon>
        <taxon>Pseudomonadati</taxon>
        <taxon>Pseudomonadota</taxon>
        <taxon>Gammaproteobacteria</taxon>
        <taxon>Chromatiales</taxon>
        <taxon>Chromatiaceae</taxon>
        <taxon>Rheinheimera</taxon>
    </lineage>
</organism>
<comment type="subcellular location">
    <subcellularLocation>
        <location evidence="1 7">Periplasm</location>
    </subcellularLocation>
</comment>
<keyword evidence="9" id="KW-0966">Cell projection</keyword>
<gene>
    <name evidence="9" type="primary">flgA</name>
    <name evidence="9" type="ORF">GCM10009098_01340</name>
</gene>
<comment type="function">
    <text evidence="6 7">Involved in the assembly process of the P-ring formation. It may associate with FlgF on the rod constituting a structure essential for the P-ring assembly or may act as a modulator protein for the P-ring assembly.</text>
</comment>
<evidence type="ECO:0000256" key="6">
    <source>
        <dbReference type="ARBA" id="ARBA00025643"/>
    </source>
</evidence>
<keyword evidence="7" id="KW-1005">Bacterial flagellum biogenesis</keyword>
<keyword evidence="9" id="KW-0969">Cilium</keyword>
<dbReference type="Gene3D" id="3.90.1210.10">
    <property type="entry name" value="Antifreeze-like/N-acetylneuraminic acid synthase C-terminal domain"/>
    <property type="match status" value="1"/>
</dbReference>
<feature type="signal peptide" evidence="7">
    <location>
        <begin position="1"/>
        <end position="25"/>
    </location>
</feature>